<accession>A0A834Y7I1</accession>
<dbReference type="PROSITE" id="PS50268">
    <property type="entry name" value="CADHERIN_2"/>
    <property type="match status" value="1"/>
</dbReference>
<dbReference type="EMBL" id="JACMRX010000001">
    <property type="protein sequence ID" value="KAF7998107.1"/>
    <property type="molecule type" value="Genomic_DNA"/>
</dbReference>
<dbReference type="SUPFAM" id="SSF49313">
    <property type="entry name" value="Cadherin-like"/>
    <property type="match status" value="1"/>
</dbReference>
<evidence type="ECO:0000259" key="3">
    <source>
        <dbReference type="PROSITE" id="PS50268"/>
    </source>
</evidence>
<feature type="transmembrane region" description="Helical" evidence="2">
    <location>
        <begin position="9"/>
        <end position="28"/>
    </location>
</feature>
<dbReference type="GO" id="GO:0007156">
    <property type="term" value="P:homophilic cell adhesion via plasma membrane adhesion molecules"/>
    <property type="evidence" value="ECO:0007669"/>
    <property type="project" value="InterPro"/>
</dbReference>
<reference evidence="4 5" key="1">
    <citation type="submission" date="2020-08" db="EMBL/GenBank/DDBJ databases">
        <title>Aphidius gifuensis genome sequencing and assembly.</title>
        <authorList>
            <person name="Du Z."/>
        </authorList>
    </citation>
    <scope>NUCLEOTIDE SEQUENCE [LARGE SCALE GENOMIC DNA]</scope>
    <source>
        <strain evidence="4">YNYX2018</strain>
        <tissue evidence="4">Adults</tissue>
    </source>
</reference>
<evidence type="ECO:0000313" key="4">
    <source>
        <dbReference type="EMBL" id="KAF7998107.1"/>
    </source>
</evidence>
<gene>
    <name evidence="4" type="ORF">HCN44_009505</name>
</gene>
<dbReference type="GO" id="GO:0016020">
    <property type="term" value="C:membrane"/>
    <property type="evidence" value="ECO:0007669"/>
    <property type="project" value="InterPro"/>
</dbReference>
<evidence type="ECO:0000256" key="1">
    <source>
        <dbReference type="PROSITE-ProRule" id="PRU00043"/>
    </source>
</evidence>
<keyword evidence="5" id="KW-1185">Reference proteome</keyword>
<dbReference type="InterPro" id="IPR015919">
    <property type="entry name" value="Cadherin-like_sf"/>
</dbReference>
<comment type="caution">
    <text evidence="4">The sequence shown here is derived from an EMBL/GenBank/DDBJ whole genome shotgun (WGS) entry which is preliminary data.</text>
</comment>
<feature type="domain" description="Cadherin" evidence="3">
    <location>
        <begin position="222"/>
        <end position="326"/>
    </location>
</feature>
<keyword evidence="2" id="KW-0472">Membrane</keyword>
<name>A0A834Y7I1_APHGI</name>
<dbReference type="GO" id="GO:0005509">
    <property type="term" value="F:calcium ion binding"/>
    <property type="evidence" value="ECO:0007669"/>
    <property type="project" value="UniProtKB-UniRule"/>
</dbReference>
<proteinExistence type="predicted"/>
<keyword evidence="1" id="KW-0106">Calcium</keyword>
<dbReference type="InterPro" id="IPR002126">
    <property type="entry name" value="Cadherin-like_dom"/>
</dbReference>
<organism evidence="4 5">
    <name type="scientific">Aphidius gifuensis</name>
    <name type="common">Parasitoid wasp</name>
    <dbReference type="NCBI Taxonomy" id="684658"/>
    <lineage>
        <taxon>Eukaryota</taxon>
        <taxon>Metazoa</taxon>
        <taxon>Ecdysozoa</taxon>
        <taxon>Arthropoda</taxon>
        <taxon>Hexapoda</taxon>
        <taxon>Insecta</taxon>
        <taxon>Pterygota</taxon>
        <taxon>Neoptera</taxon>
        <taxon>Endopterygota</taxon>
        <taxon>Hymenoptera</taxon>
        <taxon>Apocrita</taxon>
        <taxon>Ichneumonoidea</taxon>
        <taxon>Braconidae</taxon>
        <taxon>Aphidiinae</taxon>
        <taxon>Aphidius</taxon>
    </lineage>
</organism>
<dbReference type="Gene3D" id="2.60.40.60">
    <property type="entry name" value="Cadherins"/>
    <property type="match status" value="1"/>
</dbReference>
<dbReference type="CDD" id="cd11304">
    <property type="entry name" value="Cadherin_repeat"/>
    <property type="match status" value="1"/>
</dbReference>
<protein>
    <recommendedName>
        <fullName evidence="3">Cadherin domain-containing protein</fullName>
    </recommendedName>
</protein>
<sequence length="477" mass="54910">MYQSRLLRTAAYIATVCLIIFAIIVFGFRGGKPDNNADKGTVDYRPVFGDFNRDVDISDGVFTENCLTVILAKRFNDTHNLMPNKNIIYSLEDNKSFFSIDNAGCLRMKTSINTSMANGTLNWCIYIIASDEKYPMNTNKVAININLKKKIQIDNAYLYNNKSDEYKVPELLEATESFSNETEQKYEIPTTTLDKEKSFDNFTPKLNVKINKKQKKKECKFSQPIYIAFISENATVDTPVTKPLEVNNLGQVRFKILNNDTNDFSLSHAHDSDKNINSTQIIVNQALSYLNKSIYELDIMASDDISDCTSKIIIYVRKENDTGIIFKKKHDSNNGSHTSCSDCFRNFNDRFSYIQYNSTECITEINAVDTFFENGLANNPIIYNIREIWTVKHSKYNNEEILKDPIVAIDKNTGCLKMKLFYMSMLSQKLAVRAYYEQDDSVELLMTEFLFHISMMLYSPAEGQYEYFLKKNNDNSR</sequence>
<evidence type="ECO:0000256" key="2">
    <source>
        <dbReference type="SAM" id="Phobius"/>
    </source>
</evidence>
<keyword evidence="2" id="KW-0812">Transmembrane</keyword>
<dbReference type="AlphaFoldDB" id="A0A834Y7I1"/>
<dbReference type="Proteomes" id="UP000639338">
    <property type="component" value="Unassembled WGS sequence"/>
</dbReference>
<evidence type="ECO:0000313" key="5">
    <source>
        <dbReference type="Proteomes" id="UP000639338"/>
    </source>
</evidence>
<keyword evidence="2" id="KW-1133">Transmembrane helix</keyword>